<dbReference type="GO" id="GO:0005634">
    <property type="term" value="C:nucleus"/>
    <property type="evidence" value="ECO:0007669"/>
    <property type="project" value="UniProtKB-SubCell"/>
</dbReference>
<dbReference type="Pfam" id="PF04082">
    <property type="entry name" value="Fungal_trans"/>
    <property type="match status" value="1"/>
</dbReference>
<evidence type="ECO:0000256" key="3">
    <source>
        <dbReference type="ARBA" id="ARBA00023125"/>
    </source>
</evidence>
<dbReference type="GO" id="GO:0000981">
    <property type="term" value="F:DNA-binding transcription factor activity, RNA polymerase II-specific"/>
    <property type="evidence" value="ECO:0007669"/>
    <property type="project" value="InterPro"/>
</dbReference>
<dbReference type="InterPro" id="IPR050987">
    <property type="entry name" value="AtrR-like"/>
</dbReference>
<evidence type="ECO:0000256" key="1">
    <source>
        <dbReference type="ARBA" id="ARBA00004123"/>
    </source>
</evidence>
<reference evidence="7" key="1">
    <citation type="submission" date="2013-11" db="EMBL/GenBank/DDBJ databases">
        <title>Genome sequence of the fusiform rust pathogen reveals effectors for host alternation and coevolution with pine.</title>
        <authorList>
            <consortium name="DOE Joint Genome Institute"/>
            <person name="Smith K."/>
            <person name="Pendleton A."/>
            <person name="Kubisiak T."/>
            <person name="Anderson C."/>
            <person name="Salamov A."/>
            <person name="Aerts A."/>
            <person name="Riley R."/>
            <person name="Clum A."/>
            <person name="Lindquist E."/>
            <person name="Ence D."/>
            <person name="Campbell M."/>
            <person name="Kronenberg Z."/>
            <person name="Feau N."/>
            <person name="Dhillon B."/>
            <person name="Hamelin R."/>
            <person name="Burleigh J."/>
            <person name="Smith J."/>
            <person name="Yandell M."/>
            <person name="Nelson C."/>
            <person name="Grigoriev I."/>
            <person name="Davis J."/>
        </authorList>
    </citation>
    <scope>NUCLEOTIDE SEQUENCE</scope>
    <source>
        <strain evidence="7">G11</strain>
    </source>
</reference>
<feature type="domain" description="Zn(2)-C6 fungal-type" evidence="6">
    <location>
        <begin position="22"/>
        <end position="51"/>
    </location>
</feature>
<dbReference type="PANTHER" id="PTHR46910:SF3">
    <property type="entry name" value="HALOTOLERANCE PROTEIN 9-RELATED"/>
    <property type="match status" value="1"/>
</dbReference>
<dbReference type="CDD" id="cd12148">
    <property type="entry name" value="fungal_TF_MHR"/>
    <property type="match status" value="1"/>
</dbReference>
<evidence type="ECO:0000313" key="8">
    <source>
        <dbReference type="Proteomes" id="UP000886653"/>
    </source>
</evidence>
<dbReference type="PANTHER" id="PTHR46910">
    <property type="entry name" value="TRANSCRIPTION FACTOR PDR1"/>
    <property type="match status" value="1"/>
</dbReference>
<keyword evidence="2" id="KW-0479">Metal-binding</keyword>
<dbReference type="InterPro" id="IPR001138">
    <property type="entry name" value="Zn2Cys6_DnaBD"/>
</dbReference>
<protein>
    <recommendedName>
        <fullName evidence="6">Zn(2)-C6 fungal-type domain-containing protein</fullName>
    </recommendedName>
</protein>
<proteinExistence type="predicted"/>
<name>A0A9P6NSV5_9BASI</name>
<keyword evidence="3" id="KW-0238">DNA-binding</keyword>
<evidence type="ECO:0000259" key="6">
    <source>
        <dbReference type="PROSITE" id="PS50048"/>
    </source>
</evidence>
<keyword evidence="5" id="KW-0175">Coiled coil</keyword>
<keyword evidence="4" id="KW-0539">Nucleus</keyword>
<dbReference type="OrthoDB" id="2506114at2759"/>
<accession>A0A9P6NSV5</accession>
<dbReference type="PROSITE" id="PS00463">
    <property type="entry name" value="ZN2_CY6_FUNGAL_1"/>
    <property type="match status" value="1"/>
</dbReference>
<dbReference type="InterPro" id="IPR007219">
    <property type="entry name" value="XnlR_reg_dom"/>
</dbReference>
<dbReference type="Pfam" id="PF00172">
    <property type="entry name" value="Zn_clus"/>
    <property type="match status" value="1"/>
</dbReference>
<evidence type="ECO:0000313" key="7">
    <source>
        <dbReference type="EMBL" id="KAG0149658.1"/>
    </source>
</evidence>
<gene>
    <name evidence="7" type="ORF">CROQUDRAFT_653512</name>
</gene>
<evidence type="ECO:0000256" key="2">
    <source>
        <dbReference type="ARBA" id="ARBA00022723"/>
    </source>
</evidence>
<dbReference type="SMART" id="SM00066">
    <property type="entry name" value="GAL4"/>
    <property type="match status" value="1"/>
</dbReference>
<dbReference type="SUPFAM" id="SSF57701">
    <property type="entry name" value="Zn2/Cys6 DNA-binding domain"/>
    <property type="match status" value="1"/>
</dbReference>
<dbReference type="PROSITE" id="PS50048">
    <property type="entry name" value="ZN2_CY6_FUNGAL_2"/>
    <property type="match status" value="1"/>
</dbReference>
<sequence>MAVPAPPLQAERSKARKTHKATCAGCRRRRTRCDRLLPCSECKKRGVECDYTGAIPPSRSVRSCRNDLDEREQYIKQLEARLEALEQAKLVSSLNSTKDVPAVQIDFSSDDLACHLSRLTLSPRLQHCPLEGHLAALFSNWTSQPASAVFLPHNAFQMSIIPTSPPPPLDALQACLPPLPELAELAGYYFDNFNTTCPFVFALERSAWPDAVARCYKPSDVHQFTPEDFHRLAVVFCVAAHGAIQKDVLATPNSQCAQAHKWFHIALGVLTQPDRGAILTQTTIWSIRAMALLAQVPLAPDNLDQGIIFWTLLMHLARSVGLFNEPPQRNAEQVGDVELESRRNLAWSILQLDVTGETIAGATWKPMDFEFHGLLLPGTVNCKIDPNDGWPVDLFLAVCRALALMNRVASELITKISGGRIVSYDV</sequence>
<dbReference type="GO" id="GO:0003677">
    <property type="term" value="F:DNA binding"/>
    <property type="evidence" value="ECO:0007669"/>
    <property type="project" value="UniProtKB-KW"/>
</dbReference>
<dbReference type="AlphaFoldDB" id="A0A9P6NSV5"/>
<feature type="coiled-coil region" evidence="5">
    <location>
        <begin position="61"/>
        <end position="95"/>
    </location>
</feature>
<comment type="caution">
    <text evidence="7">The sequence shown here is derived from an EMBL/GenBank/DDBJ whole genome shotgun (WGS) entry which is preliminary data.</text>
</comment>
<dbReference type="GO" id="GO:0006351">
    <property type="term" value="P:DNA-templated transcription"/>
    <property type="evidence" value="ECO:0007669"/>
    <property type="project" value="InterPro"/>
</dbReference>
<dbReference type="GO" id="GO:0008270">
    <property type="term" value="F:zinc ion binding"/>
    <property type="evidence" value="ECO:0007669"/>
    <property type="project" value="InterPro"/>
</dbReference>
<dbReference type="EMBL" id="MU167226">
    <property type="protein sequence ID" value="KAG0149658.1"/>
    <property type="molecule type" value="Genomic_DNA"/>
</dbReference>
<dbReference type="Gene3D" id="4.10.240.10">
    <property type="entry name" value="Zn(2)-C6 fungal-type DNA-binding domain"/>
    <property type="match status" value="1"/>
</dbReference>
<organism evidence="7 8">
    <name type="scientific">Cronartium quercuum f. sp. fusiforme G11</name>
    <dbReference type="NCBI Taxonomy" id="708437"/>
    <lineage>
        <taxon>Eukaryota</taxon>
        <taxon>Fungi</taxon>
        <taxon>Dikarya</taxon>
        <taxon>Basidiomycota</taxon>
        <taxon>Pucciniomycotina</taxon>
        <taxon>Pucciniomycetes</taxon>
        <taxon>Pucciniales</taxon>
        <taxon>Coleosporiaceae</taxon>
        <taxon>Cronartium</taxon>
    </lineage>
</organism>
<dbReference type="InterPro" id="IPR036864">
    <property type="entry name" value="Zn2-C6_fun-type_DNA-bd_sf"/>
</dbReference>
<evidence type="ECO:0000256" key="5">
    <source>
        <dbReference type="SAM" id="Coils"/>
    </source>
</evidence>
<comment type="subcellular location">
    <subcellularLocation>
        <location evidence="1">Nucleus</location>
    </subcellularLocation>
</comment>
<dbReference type="Proteomes" id="UP000886653">
    <property type="component" value="Unassembled WGS sequence"/>
</dbReference>
<evidence type="ECO:0000256" key="4">
    <source>
        <dbReference type="ARBA" id="ARBA00023242"/>
    </source>
</evidence>
<keyword evidence="8" id="KW-1185">Reference proteome</keyword>